<evidence type="ECO:0000313" key="2">
    <source>
        <dbReference type="Proteomes" id="UP000321944"/>
    </source>
</evidence>
<accession>A0A510KY46</accession>
<dbReference type="Proteomes" id="UP000321944">
    <property type="component" value="Chromosome"/>
</dbReference>
<protein>
    <submittedName>
        <fullName evidence="1">Uncharacterized protein</fullName>
    </submittedName>
</protein>
<organism evidence="1 2">
    <name type="scientific">Leptotrichia wadei</name>
    <dbReference type="NCBI Taxonomy" id="157687"/>
    <lineage>
        <taxon>Bacteria</taxon>
        <taxon>Fusobacteriati</taxon>
        <taxon>Fusobacteriota</taxon>
        <taxon>Fusobacteriia</taxon>
        <taxon>Fusobacteriales</taxon>
        <taxon>Leptotrichiaceae</taxon>
        <taxon>Leptotrichia</taxon>
    </lineage>
</organism>
<proteinExistence type="predicted"/>
<reference evidence="1 2" key="1">
    <citation type="submission" date="2019-07" db="EMBL/GenBank/DDBJ databases">
        <title>Complete Genome Sequence of Leptotrichia wadei Strain JMUB3936.</title>
        <authorList>
            <person name="Watanabe S."/>
            <person name="Cui L."/>
        </authorList>
    </citation>
    <scope>NUCLEOTIDE SEQUENCE [LARGE SCALE GENOMIC DNA]</scope>
    <source>
        <strain evidence="1 2">JMUB3936</strain>
    </source>
</reference>
<name>A0A510KY46_9FUSO</name>
<dbReference type="EMBL" id="AP019841">
    <property type="protein sequence ID" value="BBM55123.1"/>
    <property type="molecule type" value="Genomic_DNA"/>
</dbReference>
<dbReference type="AlphaFoldDB" id="A0A510KY46"/>
<gene>
    <name evidence="1" type="ORF">JMUB3936_1407</name>
</gene>
<dbReference type="RefSeq" id="WP_147003825.1">
    <property type="nucleotide sequence ID" value="NZ_AP019841.1"/>
</dbReference>
<sequence>MKSIFDHRFQEGFKINLDLKKEFEQLEIKGEYLITKGKHVINFKSDAYTELEIKLNLMMKKLRKLMKSKLFLEKKGK</sequence>
<evidence type="ECO:0000313" key="1">
    <source>
        <dbReference type="EMBL" id="BBM55123.1"/>
    </source>
</evidence>